<keyword evidence="2" id="KW-1185">Reference proteome</keyword>
<dbReference type="AlphaFoldDB" id="A0A6G0YXS2"/>
<dbReference type="Proteomes" id="UP000478052">
    <property type="component" value="Unassembled WGS sequence"/>
</dbReference>
<name>A0A6G0YXS2_APHCR</name>
<gene>
    <name evidence="1" type="ORF">FWK35_00017192</name>
</gene>
<accession>A0A6G0YXS2</accession>
<organism evidence="1 2">
    <name type="scientific">Aphis craccivora</name>
    <name type="common">Cowpea aphid</name>
    <dbReference type="NCBI Taxonomy" id="307492"/>
    <lineage>
        <taxon>Eukaryota</taxon>
        <taxon>Metazoa</taxon>
        <taxon>Ecdysozoa</taxon>
        <taxon>Arthropoda</taxon>
        <taxon>Hexapoda</taxon>
        <taxon>Insecta</taxon>
        <taxon>Pterygota</taxon>
        <taxon>Neoptera</taxon>
        <taxon>Paraneoptera</taxon>
        <taxon>Hemiptera</taxon>
        <taxon>Sternorrhyncha</taxon>
        <taxon>Aphidomorpha</taxon>
        <taxon>Aphidoidea</taxon>
        <taxon>Aphididae</taxon>
        <taxon>Aphidini</taxon>
        <taxon>Aphis</taxon>
        <taxon>Aphis</taxon>
    </lineage>
</organism>
<proteinExistence type="predicted"/>
<dbReference type="EMBL" id="VUJU01002061">
    <property type="protein sequence ID" value="KAF0762716.1"/>
    <property type="molecule type" value="Genomic_DNA"/>
</dbReference>
<comment type="caution">
    <text evidence="1">The sequence shown here is derived from an EMBL/GenBank/DDBJ whole genome shotgun (WGS) entry which is preliminary data.</text>
</comment>
<reference evidence="1 2" key="1">
    <citation type="submission" date="2019-08" db="EMBL/GenBank/DDBJ databases">
        <title>Whole genome of Aphis craccivora.</title>
        <authorList>
            <person name="Voronova N.V."/>
            <person name="Shulinski R.S."/>
            <person name="Bandarenka Y.V."/>
            <person name="Zhorov D.G."/>
            <person name="Warner D."/>
        </authorList>
    </citation>
    <scope>NUCLEOTIDE SEQUENCE [LARGE SCALE GENOMIC DNA]</scope>
    <source>
        <strain evidence="1">180601</strain>
        <tissue evidence="1">Whole Body</tissue>
    </source>
</reference>
<dbReference type="OrthoDB" id="2286242at2759"/>
<evidence type="ECO:0000313" key="1">
    <source>
        <dbReference type="EMBL" id="KAF0762716.1"/>
    </source>
</evidence>
<protein>
    <submittedName>
        <fullName evidence="1">Transposon Ty3-I Gag-Pol polyprotein</fullName>
    </submittedName>
</protein>
<evidence type="ECO:0000313" key="2">
    <source>
        <dbReference type="Proteomes" id="UP000478052"/>
    </source>
</evidence>
<sequence>MYGKSKFFAYGKKCLKYNKFNHFQSVCKSDVTFVENVEGLSNDNYFCSTFNVPIICFVYINVT</sequence>